<dbReference type="Proteomes" id="UP001160148">
    <property type="component" value="Unassembled WGS sequence"/>
</dbReference>
<evidence type="ECO:0000256" key="1">
    <source>
        <dbReference type="SAM" id="MobiDB-lite"/>
    </source>
</evidence>
<sequence>MTADRFVIRHVQSINELSKLFRSKQIRYTRHDSEKPKNKIHKKACYNGNGNGNRSNNDSDSNVSDYNEENLHNNGYGDSNEINQNKEEDTKNSIIIEKSTDNHNDFKHSNNSLFDDIDYTCDTKVDDLELNFYKESNFNTKTNENETTSSSFESSNDDIENWRGKGKKPNTNLSLAKKKKKEY</sequence>
<dbReference type="EMBL" id="CARXXK010001432">
    <property type="protein sequence ID" value="CAI6376134.1"/>
    <property type="molecule type" value="Genomic_DNA"/>
</dbReference>
<protein>
    <submittedName>
        <fullName evidence="2">Uncharacterized protein</fullName>
    </submittedName>
</protein>
<feature type="region of interest" description="Disordered" evidence="1">
    <location>
        <begin position="140"/>
        <end position="183"/>
    </location>
</feature>
<evidence type="ECO:0000313" key="3">
    <source>
        <dbReference type="Proteomes" id="UP001160148"/>
    </source>
</evidence>
<name>A0AAV0Y8N3_9HEMI</name>
<feature type="region of interest" description="Disordered" evidence="1">
    <location>
        <begin position="28"/>
        <end position="87"/>
    </location>
</feature>
<gene>
    <name evidence="2" type="ORF">MEUPH1_LOCUS29545</name>
</gene>
<reference evidence="2 3" key="1">
    <citation type="submission" date="2023-01" db="EMBL/GenBank/DDBJ databases">
        <authorList>
            <person name="Whitehead M."/>
        </authorList>
    </citation>
    <scope>NUCLEOTIDE SEQUENCE [LARGE SCALE GENOMIC DNA]</scope>
</reference>
<feature type="compositionally biased region" description="Polar residues" evidence="1">
    <location>
        <begin position="72"/>
        <end position="83"/>
    </location>
</feature>
<organism evidence="2 3">
    <name type="scientific">Macrosiphum euphorbiae</name>
    <name type="common">potato aphid</name>
    <dbReference type="NCBI Taxonomy" id="13131"/>
    <lineage>
        <taxon>Eukaryota</taxon>
        <taxon>Metazoa</taxon>
        <taxon>Ecdysozoa</taxon>
        <taxon>Arthropoda</taxon>
        <taxon>Hexapoda</taxon>
        <taxon>Insecta</taxon>
        <taxon>Pterygota</taxon>
        <taxon>Neoptera</taxon>
        <taxon>Paraneoptera</taxon>
        <taxon>Hemiptera</taxon>
        <taxon>Sternorrhyncha</taxon>
        <taxon>Aphidomorpha</taxon>
        <taxon>Aphidoidea</taxon>
        <taxon>Aphididae</taxon>
        <taxon>Macrosiphini</taxon>
        <taxon>Macrosiphum</taxon>
    </lineage>
</organism>
<accession>A0AAV0Y8N3</accession>
<dbReference type="AlphaFoldDB" id="A0AAV0Y8N3"/>
<keyword evidence="3" id="KW-1185">Reference proteome</keyword>
<feature type="compositionally biased region" description="Low complexity" evidence="1">
    <location>
        <begin position="52"/>
        <end position="65"/>
    </location>
</feature>
<proteinExistence type="predicted"/>
<evidence type="ECO:0000313" key="2">
    <source>
        <dbReference type="EMBL" id="CAI6376134.1"/>
    </source>
</evidence>
<feature type="compositionally biased region" description="Low complexity" evidence="1">
    <location>
        <begin position="140"/>
        <end position="154"/>
    </location>
</feature>
<comment type="caution">
    <text evidence="2">The sequence shown here is derived from an EMBL/GenBank/DDBJ whole genome shotgun (WGS) entry which is preliminary data.</text>
</comment>